<reference evidence="2 3" key="1">
    <citation type="submission" date="2021-09" db="EMBL/GenBank/DDBJ databases">
        <title>Genomic insights and catalytic innovation underlie evolution of tropane alkaloids biosynthesis.</title>
        <authorList>
            <person name="Wang Y.-J."/>
            <person name="Tian T."/>
            <person name="Huang J.-P."/>
            <person name="Huang S.-X."/>
        </authorList>
    </citation>
    <scope>NUCLEOTIDE SEQUENCE [LARGE SCALE GENOMIC DNA]</scope>
    <source>
        <strain evidence="2">KIB-2018</strain>
        <tissue evidence="2">Leaf</tissue>
    </source>
</reference>
<feature type="compositionally biased region" description="Polar residues" evidence="1">
    <location>
        <begin position="630"/>
        <end position="649"/>
    </location>
</feature>
<feature type="compositionally biased region" description="Polar residues" evidence="1">
    <location>
        <begin position="366"/>
        <end position="383"/>
    </location>
</feature>
<organism evidence="2 3">
    <name type="scientific">Erythroxylum novogranatense</name>
    <dbReference type="NCBI Taxonomy" id="1862640"/>
    <lineage>
        <taxon>Eukaryota</taxon>
        <taxon>Viridiplantae</taxon>
        <taxon>Streptophyta</taxon>
        <taxon>Embryophyta</taxon>
        <taxon>Tracheophyta</taxon>
        <taxon>Spermatophyta</taxon>
        <taxon>Magnoliopsida</taxon>
        <taxon>eudicotyledons</taxon>
        <taxon>Gunneridae</taxon>
        <taxon>Pentapetalae</taxon>
        <taxon>rosids</taxon>
        <taxon>fabids</taxon>
        <taxon>Malpighiales</taxon>
        <taxon>Erythroxylaceae</taxon>
        <taxon>Erythroxylum</taxon>
    </lineage>
</organism>
<dbReference type="EMBL" id="JAIWQS010000006">
    <property type="protein sequence ID" value="KAJ8761064.1"/>
    <property type="molecule type" value="Genomic_DNA"/>
</dbReference>
<accession>A0AAV8T406</accession>
<proteinExistence type="predicted"/>
<dbReference type="PANTHER" id="PTHR33671">
    <property type="entry name" value="N-METHYLTRANSFERASE, PUTATIVE (DUF688)-RELATED"/>
    <property type="match status" value="1"/>
</dbReference>
<feature type="compositionally biased region" description="Polar residues" evidence="1">
    <location>
        <begin position="610"/>
        <end position="622"/>
    </location>
</feature>
<evidence type="ECO:0000313" key="3">
    <source>
        <dbReference type="Proteomes" id="UP001159364"/>
    </source>
</evidence>
<feature type="compositionally biased region" description="Polar residues" evidence="1">
    <location>
        <begin position="348"/>
        <end position="357"/>
    </location>
</feature>
<keyword evidence="3" id="KW-1185">Reference proteome</keyword>
<dbReference type="InterPro" id="IPR007789">
    <property type="entry name" value="DUF688"/>
</dbReference>
<sequence length="649" mass="71397">MAERKLNFNVPLLSVRRYSTPTKSTDEAKGKKIDNPLQNRRYTIPSYKCELNLDQVTEPVAVPFQWEHIPGRPKDGSALESEVLEEASASQRVLPGKHSGSKCEDQTEFRSRTETHSFCDKVPEWDCSKEGVNQNAGLESVDKGCSDDDDVYSDALDTISSTDSFSMKCSATDLSGCDGLNVKTTGTFSTDPQTRDFMMSRFLPAAKAMALETPHYASKKQSVAIVQSEAIVKPRQVSKLVSVPKPPQANQKESAIIPYHSQDVEEEEEEGCEDDYDDYSTSGNIATKGCGLLPRLCFKNSLSILNPIPGLKVRSHVQSAIKPNKAASTKSNSQNSKKHSGHAVYKQKTGSGSQSPRLPTVENKPSFGSNRFSHASDQQTIGRTSPFRRSGAISPFRNQTPQSPFRGKGFPGTTREAENFKANKMNLYCKNSSKSQELYSHYGTRGGSRPLSPTIEKTVYVDTVNKMCSKSGPLGMSGYSDSVGRYYKSMSKSREMGKPVPADSCFQVAKHLNVLKGNAKLEDKIVGCYDAKHSCDSPISQLRDIMDELCQEAKAVVCVNETGDGSPIDKEHIQKQGNVKNSLSPVAPTLPKTPSESWLWRTLPSISSQNSFSHSYRGTGFQSKWRDSKTPPSTNTKWETIVKSSYSAS</sequence>
<feature type="region of interest" description="Disordered" evidence="1">
    <location>
        <begin position="88"/>
        <end position="107"/>
    </location>
</feature>
<feature type="compositionally biased region" description="Polar residues" evidence="1">
    <location>
        <begin position="326"/>
        <end position="335"/>
    </location>
</feature>
<evidence type="ECO:0000256" key="1">
    <source>
        <dbReference type="SAM" id="MobiDB-lite"/>
    </source>
</evidence>
<feature type="region of interest" description="Disordered" evidence="1">
    <location>
        <begin position="316"/>
        <end position="411"/>
    </location>
</feature>
<feature type="region of interest" description="Disordered" evidence="1">
    <location>
        <begin position="610"/>
        <end position="649"/>
    </location>
</feature>
<gene>
    <name evidence="2" type="ORF">K2173_000743</name>
</gene>
<name>A0AAV8T406_9ROSI</name>
<dbReference type="Pfam" id="PF05097">
    <property type="entry name" value="DUF688"/>
    <property type="match status" value="1"/>
</dbReference>
<dbReference type="PANTHER" id="PTHR33671:SF3">
    <property type="entry name" value="F28N24.8 PROTEIN"/>
    <property type="match status" value="1"/>
</dbReference>
<protein>
    <submittedName>
        <fullName evidence="2">Uncharacterized protein</fullName>
    </submittedName>
</protein>
<comment type="caution">
    <text evidence="2">The sequence shown here is derived from an EMBL/GenBank/DDBJ whole genome shotgun (WGS) entry which is preliminary data.</text>
</comment>
<evidence type="ECO:0000313" key="2">
    <source>
        <dbReference type="EMBL" id="KAJ8761064.1"/>
    </source>
</evidence>
<dbReference type="Proteomes" id="UP001159364">
    <property type="component" value="Linkage Group LG06"/>
</dbReference>
<dbReference type="AlphaFoldDB" id="A0AAV8T406"/>